<comment type="caution">
    <text evidence="3">The sequence shown here is derived from an EMBL/GenBank/DDBJ whole genome shotgun (WGS) entry which is preliminary data.</text>
</comment>
<dbReference type="Proteomes" id="UP001350005">
    <property type="component" value="Unassembled WGS sequence"/>
</dbReference>
<evidence type="ECO:0000313" key="3">
    <source>
        <dbReference type="EMBL" id="MEE6130464.1"/>
    </source>
</evidence>
<dbReference type="SUPFAM" id="SSF52540">
    <property type="entry name" value="P-loop containing nucleoside triphosphate hydrolases"/>
    <property type="match status" value="1"/>
</dbReference>
<dbReference type="PANTHER" id="PTHR32114:SF2">
    <property type="entry name" value="ABC TRANSPORTER ABCH.3"/>
    <property type="match status" value="1"/>
</dbReference>
<accession>A0ABU7R6N1</accession>
<feature type="coiled-coil region" evidence="1">
    <location>
        <begin position="196"/>
        <end position="300"/>
    </location>
</feature>
<dbReference type="InterPro" id="IPR038729">
    <property type="entry name" value="Rad50/SbcC_AAA"/>
</dbReference>
<name>A0ABU7R6N1_9FLAO</name>
<sequence length="334" mass="38889">MTIKQIELNNFRIYKGYNKINLSVKNDENIVIVSGKNGYGKTTFLMSLVWCMYGRQMSDVDEIYKKEIESNGNYKKYIKNSLNRQAEYEGNTTFSVSVTFADVTTIPDITCDELKITRTYHTEGSKEEELEILIDGMESELAEEVGKEIFIRDFIMPKEIAKFFFFDAEKIVSLAEIHTAEQRKDLSQAYIEVLGIKHYQDLKEDLEKYLNDLKQKTASTKDKSNLERIKRESLDKEEENVDFQNQIDNLNEDASALKFDISKLQEKLIKNGSVITVDELNELRDRKEDLDKHVGQIQTELKSYFEIIPFAIAGRLLSQVFEQIVDERNFINRN</sequence>
<feature type="domain" description="Rad50/SbcC-type AAA" evidence="2">
    <location>
        <begin position="5"/>
        <end position="252"/>
    </location>
</feature>
<proteinExistence type="predicted"/>
<dbReference type="PANTHER" id="PTHR32114">
    <property type="entry name" value="ABC TRANSPORTER ABCH.3"/>
    <property type="match status" value="1"/>
</dbReference>
<protein>
    <submittedName>
        <fullName evidence="3">AAA family ATPase</fullName>
    </submittedName>
</protein>
<gene>
    <name evidence="3" type="ORF">V2E39_23940</name>
</gene>
<evidence type="ECO:0000259" key="2">
    <source>
        <dbReference type="Pfam" id="PF13476"/>
    </source>
</evidence>
<dbReference type="Gene3D" id="3.40.50.300">
    <property type="entry name" value="P-loop containing nucleotide triphosphate hydrolases"/>
    <property type="match status" value="1"/>
</dbReference>
<dbReference type="EMBL" id="JAZGJU010000126">
    <property type="protein sequence ID" value="MEE6130464.1"/>
    <property type="molecule type" value="Genomic_DNA"/>
</dbReference>
<reference evidence="3 4" key="1">
    <citation type="submission" date="2024-01" db="EMBL/GenBank/DDBJ databases">
        <title>Whole genome of Chryseobacterium arthrosphaerae NNCa 2741.</title>
        <authorList>
            <person name="Boriskina E.V."/>
            <person name="Gordinskaya N.A."/>
            <person name="Kropotov V.S."/>
            <person name="Alekseeva A.E."/>
            <person name="Makhova M.A."/>
            <person name="Kryazhev D.V."/>
            <person name="Shkurkina I.S."/>
        </authorList>
    </citation>
    <scope>NUCLEOTIDE SEQUENCE [LARGE SCALE GENOMIC DNA]</scope>
    <source>
        <strain evidence="3 4">NNCa 2741</strain>
    </source>
</reference>
<keyword evidence="1" id="KW-0175">Coiled coil</keyword>
<dbReference type="Pfam" id="PF13476">
    <property type="entry name" value="AAA_23"/>
    <property type="match status" value="1"/>
</dbReference>
<dbReference type="RefSeq" id="WP_330937647.1">
    <property type="nucleotide sequence ID" value="NZ_JAZGJU010000126.1"/>
</dbReference>
<evidence type="ECO:0000256" key="1">
    <source>
        <dbReference type="SAM" id="Coils"/>
    </source>
</evidence>
<organism evidence="3 4">
    <name type="scientific">Chryseobacterium arthrosphaerae</name>
    <dbReference type="NCBI Taxonomy" id="651561"/>
    <lineage>
        <taxon>Bacteria</taxon>
        <taxon>Pseudomonadati</taxon>
        <taxon>Bacteroidota</taxon>
        <taxon>Flavobacteriia</taxon>
        <taxon>Flavobacteriales</taxon>
        <taxon>Weeksellaceae</taxon>
        <taxon>Chryseobacterium group</taxon>
        <taxon>Chryseobacterium</taxon>
    </lineage>
</organism>
<evidence type="ECO:0000313" key="4">
    <source>
        <dbReference type="Proteomes" id="UP001350005"/>
    </source>
</evidence>
<feature type="non-terminal residue" evidence="3">
    <location>
        <position position="334"/>
    </location>
</feature>
<keyword evidence="4" id="KW-1185">Reference proteome</keyword>
<dbReference type="InterPro" id="IPR027417">
    <property type="entry name" value="P-loop_NTPase"/>
</dbReference>